<dbReference type="Gene3D" id="1.10.10.10">
    <property type="entry name" value="Winged helix-like DNA-binding domain superfamily/Winged helix DNA-binding domain"/>
    <property type="match status" value="1"/>
</dbReference>
<dbReference type="InterPro" id="IPR008920">
    <property type="entry name" value="TF_FadR/GntR_C"/>
</dbReference>
<dbReference type="AlphaFoldDB" id="A0A919VB85"/>
<evidence type="ECO:0000256" key="2">
    <source>
        <dbReference type="ARBA" id="ARBA00023125"/>
    </source>
</evidence>
<evidence type="ECO:0000256" key="1">
    <source>
        <dbReference type="ARBA" id="ARBA00023015"/>
    </source>
</evidence>
<dbReference type="Pfam" id="PF07729">
    <property type="entry name" value="FCD"/>
    <property type="match status" value="1"/>
</dbReference>
<keyword evidence="3" id="KW-0804">Transcription</keyword>
<dbReference type="CDD" id="cd07377">
    <property type="entry name" value="WHTH_GntR"/>
    <property type="match status" value="1"/>
</dbReference>
<gene>
    <name evidence="5" type="ORF">Ssi02_75370</name>
</gene>
<sequence>MARQSGSTTRAEGIYQRLRADILGGRLTPGERLKFPDLCEHYNTSVGAAREALVRLKAEGLVKARAHLGYTVTPLSNDDLADLTQARVEIETLVFRMSVTHGDVRWEADVVAAHHMLDRTPCLDPESDAGLSEAWITAHAAFHFALLAGCPNRRLAETARALREEAALYRRWSVAVAPAFDRGHADEHRALVAAALDRDADRAAALLRAHITQTPDLLIGARESPA</sequence>
<keyword evidence="1" id="KW-0805">Transcription regulation</keyword>
<dbReference type="PROSITE" id="PS50949">
    <property type="entry name" value="HTH_GNTR"/>
    <property type="match status" value="1"/>
</dbReference>
<dbReference type="SMART" id="SM00345">
    <property type="entry name" value="HTH_GNTR"/>
    <property type="match status" value="1"/>
</dbReference>
<keyword evidence="2" id="KW-0238">DNA-binding</keyword>
<dbReference type="SMART" id="SM00895">
    <property type="entry name" value="FCD"/>
    <property type="match status" value="1"/>
</dbReference>
<keyword evidence="6" id="KW-1185">Reference proteome</keyword>
<dbReference type="InterPro" id="IPR011711">
    <property type="entry name" value="GntR_C"/>
</dbReference>
<dbReference type="RefSeq" id="WP_204032928.1">
    <property type="nucleotide sequence ID" value="NZ_BOOW01000057.1"/>
</dbReference>
<dbReference type="PANTHER" id="PTHR43537">
    <property type="entry name" value="TRANSCRIPTIONAL REGULATOR, GNTR FAMILY"/>
    <property type="match status" value="1"/>
</dbReference>
<dbReference type="Pfam" id="PF00392">
    <property type="entry name" value="GntR"/>
    <property type="match status" value="1"/>
</dbReference>
<feature type="domain" description="HTH gntR-type" evidence="4">
    <location>
        <begin position="8"/>
        <end position="75"/>
    </location>
</feature>
<accession>A0A919VB85</accession>
<evidence type="ECO:0000256" key="3">
    <source>
        <dbReference type="ARBA" id="ARBA00023163"/>
    </source>
</evidence>
<dbReference type="InterPro" id="IPR036390">
    <property type="entry name" value="WH_DNA-bd_sf"/>
</dbReference>
<evidence type="ECO:0000259" key="4">
    <source>
        <dbReference type="PROSITE" id="PS50949"/>
    </source>
</evidence>
<dbReference type="SUPFAM" id="SSF48008">
    <property type="entry name" value="GntR ligand-binding domain-like"/>
    <property type="match status" value="1"/>
</dbReference>
<dbReference type="GO" id="GO:0003677">
    <property type="term" value="F:DNA binding"/>
    <property type="evidence" value="ECO:0007669"/>
    <property type="project" value="UniProtKB-KW"/>
</dbReference>
<reference evidence="5" key="1">
    <citation type="submission" date="2021-01" db="EMBL/GenBank/DDBJ databases">
        <title>Whole genome shotgun sequence of Sinosporangium siamense NBRC 109515.</title>
        <authorList>
            <person name="Komaki H."/>
            <person name="Tamura T."/>
        </authorList>
    </citation>
    <scope>NUCLEOTIDE SEQUENCE</scope>
    <source>
        <strain evidence="5">NBRC 109515</strain>
    </source>
</reference>
<dbReference type="GO" id="GO:0003700">
    <property type="term" value="F:DNA-binding transcription factor activity"/>
    <property type="evidence" value="ECO:0007669"/>
    <property type="project" value="InterPro"/>
</dbReference>
<dbReference type="PANTHER" id="PTHR43537:SF20">
    <property type="entry name" value="HTH-TYPE TRANSCRIPTIONAL REPRESSOR GLAR"/>
    <property type="match status" value="1"/>
</dbReference>
<evidence type="ECO:0000313" key="6">
    <source>
        <dbReference type="Proteomes" id="UP000606172"/>
    </source>
</evidence>
<evidence type="ECO:0000313" key="5">
    <source>
        <dbReference type="EMBL" id="GII97306.1"/>
    </source>
</evidence>
<dbReference type="EMBL" id="BOOW01000057">
    <property type="protein sequence ID" value="GII97306.1"/>
    <property type="molecule type" value="Genomic_DNA"/>
</dbReference>
<dbReference type="Gene3D" id="1.20.120.530">
    <property type="entry name" value="GntR ligand-binding domain-like"/>
    <property type="match status" value="1"/>
</dbReference>
<dbReference type="Proteomes" id="UP000606172">
    <property type="component" value="Unassembled WGS sequence"/>
</dbReference>
<dbReference type="SUPFAM" id="SSF46785">
    <property type="entry name" value="Winged helix' DNA-binding domain"/>
    <property type="match status" value="1"/>
</dbReference>
<organism evidence="5 6">
    <name type="scientific">Sinosporangium siamense</name>
    <dbReference type="NCBI Taxonomy" id="1367973"/>
    <lineage>
        <taxon>Bacteria</taxon>
        <taxon>Bacillati</taxon>
        <taxon>Actinomycetota</taxon>
        <taxon>Actinomycetes</taxon>
        <taxon>Streptosporangiales</taxon>
        <taxon>Streptosporangiaceae</taxon>
        <taxon>Sinosporangium</taxon>
    </lineage>
</organism>
<proteinExistence type="predicted"/>
<comment type="caution">
    <text evidence="5">The sequence shown here is derived from an EMBL/GenBank/DDBJ whole genome shotgun (WGS) entry which is preliminary data.</text>
</comment>
<dbReference type="InterPro" id="IPR000524">
    <property type="entry name" value="Tscrpt_reg_HTH_GntR"/>
</dbReference>
<dbReference type="InterPro" id="IPR036388">
    <property type="entry name" value="WH-like_DNA-bd_sf"/>
</dbReference>
<protein>
    <submittedName>
        <fullName evidence="5">GntR family transcriptional regulator</fullName>
    </submittedName>
</protein>
<name>A0A919VB85_9ACTN</name>